<dbReference type="RefSeq" id="XP_024717558.1">
    <property type="nucleotide sequence ID" value="XM_024866012.1"/>
</dbReference>
<keyword evidence="2" id="KW-0472">Membrane</keyword>
<evidence type="ECO:0000256" key="2">
    <source>
        <dbReference type="SAM" id="Phobius"/>
    </source>
</evidence>
<proteinExistence type="predicted"/>
<accession>A0A2T3ASA8</accession>
<evidence type="ECO:0000313" key="4">
    <source>
        <dbReference type="Proteomes" id="UP000241818"/>
    </source>
</evidence>
<dbReference type="AlphaFoldDB" id="A0A2T3ASA8"/>
<dbReference type="GeneID" id="36574093"/>
<name>A0A2T3ASA8_AMORE</name>
<keyword evidence="4" id="KW-1185">Reference proteome</keyword>
<organism evidence="3 4">
    <name type="scientific">Amorphotheca resinae ATCC 22711</name>
    <dbReference type="NCBI Taxonomy" id="857342"/>
    <lineage>
        <taxon>Eukaryota</taxon>
        <taxon>Fungi</taxon>
        <taxon>Dikarya</taxon>
        <taxon>Ascomycota</taxon>
        <taxon>Pezizomycotina</taxon>
        <taxon>Leotiomycetes</taxon>
        <taxon>Helotiales</taxon>
        <taxon>Amorphothecaceae</taxon>
        <taxon>Amorphotheca</taxon>
    </lineage>
</organism>
<reference evidence="3 4" key="1">
    <citation type="journal article" date="2018" name="New Phytol.">
        <title>Comparative genomics and transcriptomics depict ericoid mycorrhizal fungi as versatile saprotrophs and plant mutualists.</title>
        <authorList>
            <person name="Martino E."/>
            <person name="Morin E."/>
            <person name="Grelet G.A."/>
            <person name="Kuo A."/>
            <person name="Kohler A."/>
            <person name="Daghino S."/>
            <person name="Barry K.W."/>
            <person name="Cichocki N."/>
            <person name="Clum A."/>
            <person name="Dockter R.B."/>
            <person name="Hainaut M."/>
            <person name="Kuo R.C."/>
            <person name="LaButti K."/>
            <person name="Lindahl B.D."/>
            <person name="Lindquist E.A."/>
            <person name="Lipzen A."/>
            <person name="Khouja H.R."/>
            <person name="Magnuson J."/>
            <person name="Murat C."/>
            <person name="Ohm R.A."/>
            <person name="Singer S.W."/>
            <person name="Spatafora J.W."/>
            <person name="Wang M."/>
            <person name="Veneault-Fourrey C."/>
            <person name="Henrissat B."/>
            <person name="Grigoriev I.V."/>
            <person name="Martin F.M."/>
            <person name="Perotto S."/>
        </authorList>
    </citation>
    <scope>NUCLEOTIDE SEQUENCE [LARGE SCALE GENOMIC DNA]</scope>
    <source>
        <strain evidence="3 4">ATCC 22711</strain>
    </source>
</reference>
<sequence length="129" mass="14473">MTSSSESHSSDDLTYIQPPVVDSSTGASDFESAWRSLLSMSLGRRQSRRGRTEVRKKVFIVVHVREWWIGLLSTLAVSIFPKYIFVTRTHTLSTPANGNEIAHPGKTCNEENANETKSNEGKSDEDWDN</sequence>
<feature type="region of interest" description="Disordered" evidence="1">
    <location>
        <begin position="94"/>
        <end position="129"/>
    </location>
</feature>
<dbReference type="InParanoid" id="A0A2T3ASA8"/>
<feature type="region of interest" description="Disordered" evidence="1">
    <location>
        <begin position="1"/>
        <end position="27"/>
    </location>
</feature>
<dbReference type="Proteomes" id="UP000241818">
    <property type="component" value="Unassembled WGS sequence"/>
</dbReference>
<evidence type="ECO:0000313" key="3">
    <source>
        <dbReference type="EMBL" id="PSS09260.1"/>
    </source>
</evidence>
<feature type="compositionally biased region" description="Basic and acidic residues" evidence="1">
    <location>
        <begin position="117"/>
        <end position="129"/>
    </location>
</feature>
<protein>
    <submittedName>
        <fullName evidence="3">Uncharacterized protein</fullName>
    </submittedName>
</protein>
<evidence type="ECO:0000256" key="1">
    <source>
        <dbReference type="SAM" id="MobiDB-lite"/>
    </source>
</evidence>
<keyword evidence="2" id="KW-1133">Transmembrane helix</keyword>
<gene>
    <name evidence="3" type="ORF">M430DRAFT_31128</name>
</gene>
<dbReference type="EMBL" id="KZ679017">
    <property type="protein sequence ID" value="PSS09260.1"/>
    <property type="molecule type" value="Genomic_DNA"/>
</dbReference>
<feature type="transmembrane region" description="Helical" evidence="2">
    <location>
        <begin position="67"/>
        <end position="85"/>
    </location>
</feature>
<keyword evidence="2" id="KW-0812">Transmembrane</keyword>